<accession>A0A833EC99</accession>
<proteinExistence type="predicted"/>
<name>A0A833EC99_CALS0</name>
<sequence>MAENLLASLAGFLASPNIMSMQIILFFVALVIGYILAKVVKVMIVVGIIILVGYYLGFISINEGQISRLAEQYGPAVMQGILFAVSSLVFGLGLVIGFIAGMLR</sequence>
<organism evidence="2 3">
    <name type="scientific">Caldiarchaeum subterraneum</name>
    <dbReference type="NCBI Taxonomy" id="311458"/>
    <lineage>
        <taxon>Archaea</taxon>
        <taxon>Nitrososphaerota</taxon>
        <taxon>Candidatus Caldarchaeales</taxon>
        <taxon>Candidatus Caldarchaeaceae</taxon>
        <taxon>Candidatus Caldarchaeum</taxon>
    </lineage>
</organism>
<keyword evidence="1" id="KW-0812">Transmembrane</keyword>
<protein>
    <submittedName>
        <fullName evidence="2">Uncharacterized protein</fullName>
    </submittedName>
</protein>
<reference evidence="2" key="1">
    <citation type="journal article" date="2020" name="ISME J.">
        <title>Gammaproteobacteria mediating utilization of methyl-, sulfur- and petroleum organic compounds in deep ocean hydrothermal plumes.</title>
        <authorList>
            <person name="Zhou Z."/>
            <person name="Liu Y."/>
            <person name="Pan J."/>
            <person name="Cron B.R."/>
            <person name="Toner B.M."/>
            <person name="Anantharaman K."/>
            <person name="Breier J.A."/>
            <person name="Dick G.J."/>
            <person name="Li M."/>
        </authorList>
    </citation>
    <scope>NUCLEOTIDE SEQUENCE</scope>
    <source>
        <strain evidence="2">SZUA-1515</strain>
    </source>
</reference>
<gene>
    <name evidence="2" type="ORF">EYH45_03450</name>
</gene>
<evidence type="ECO:0000313" key="3">
    <source>
        <dbReference type="Proteomes" id="UP000608579"/>
    </source>
</evidence>
<evidence type="ECO:0000313" key="2">
    <source>
        <dbReference type="EMBL" id="HIQ29600.1"/>
    </source>
</evidence>
<evidence type="ECO:0000256" key="1">
    <source>
        <dbReference type="SAM" id="Phobius"/>
    </source>
</evidence>
<feature type="transmembrane region" description="Helical" evidence="1">
    <location>
        <begin position="12"/>
        <end position="35"/>
    </location>
</feature>
<keyword evidence="1" id="KW-1133">Transmembrane helix</keyword>
<keyword evidence="1" id="KW-0472">Membrane</keyword>
<dbReference type="EMBL" id="DQVM01000066">
    <property type="protein sequence ID" value="HIQ29600.1"/>
    <property type="molecule type" value="Genomic_DNA"/>
</dbReference>
<feature type="transmembrane region" description="Helical" evidence="1">
    <location>
        <begin position="81"/>
        <end position="103"/>
    </location>
</feature>
<dbReference type="AlphaFoldDB" id="A0A833EC99"/>
<comment type="caution">
    <text evidence="2">The sequence shown here is derived from an EMBL/GenBank/DDBJ whole genome shotgun (WGS) entry which is preliminary data.</text>
</comment>
<dbReference type="Proteomes" id="UP000608579">
    <property type="component" value="Unassembled WGS sequence"/>
</dbReference>
<feature type="transmembrane region" description="Helical" evidence="1">
    <location>
        <begin position="42"/>
        <end position="61"/>
    </location>
</feature>